<dbReference type="PANTHER" id="PTHR30386">
    <property type="entry name" value="MEMBRANE FUSION SUBUNIT OF EMRAB-TOLC MULTIDRUG EFFLUX PUMP"/>
    <property type="match status" value="1"/>
</dbReference>
<keyword evidence="7" id="KW-1185">Reference proteome</keyword>
<dbReference type="PANTHER" id="PTHR30386:SF26">
    <property type="entry name" value="TRANSPORT PROTEIN COMB"/>
    <property type="match status" value="1"/>
</dbReference>
<reference evidence="6 7" key="1">
    <citation type="submission" date="2024-05" db="EMBL/GenBank/DDBJ databases">
        <authorList>
            <person name="Duchaud E."/>
        </authorList>
    </citation>
    <scope>NUCLEOTIDE SEQUENCE [LARGE SCALE GENOMIC DNA]</scope>
    <source>
        <strain evidence="6">Ena-SAMPLE-TAB-13-05-2024-13:56:06:370-140308</strain>
    </source>
</reference>
<keyword evidence="4 5" id="KW-0472">Membrane</keyword>
<dbReference type="EMBL" id="CAXJIO010000018">
    <property type="protein sequence ID" value="CAL2104706.1"/>
    <property type="molecule type" value="Genomic_DNA"/>
</dbReference>
<evidence type="ECO:0000256" key="4">
    <source>
        <dbReference type="ARBA" id="ARBA00023136"/>
    </source>
</evidence>
<name>A0ABM9PGE8_9FLAO</name>
<gene>
    <name evidence="6" type="ORF">T190423A01A_90131</name>
</gene>
<evidence type="ECO:0000313" key="6">
    <source>
        <dbReference type="EMBL" id="CAL2104706.1"/>
    </source>
</evidence>
<evidence type="ECO:0000256" key="3">
    <source>
        <dbReference type="ARBA" id="ARBA00022989"/>
    </source>
</evidence>
<dbReference type="Gene3D" id="2.40.30.170">
    <property type="match status" value="1"/>
</dbReference>
<feature type="transmembrane region" description="Helical" evidence="5">
    <location>
        <begin position="29"/>
        <end position="48"/>
    </location>
</feature>
<proteinExistence type="predicted"/>
<keyword evidence="3 5" id="KW-1133">Transmembrane helix</keyword>
<dbReference type="Proteomes" id="UP001497527">
    <property type="component" value="Unassembled WGS sequence"/>
</dbReference>
<keyword evidence="2 5" id="KW-0812">Transmembrane</keyword>
<dbReference type="InterPro" id="IPR050739">
    <property type="entry name" value="MFP"/>
</dbReference>
<protein>
    <submittedName>
        <fullName evidence="6">HlyD family secretion protein</fullName>
    </submittedName>
</protein>
<evidence type="ECO:0000313" key="7">
    <source>
        <dbReference type="Proteomes" id="UP001497527"/>
    </source>
</evidence>
<comment type="subcellular location">
    <subcellularLocation>
        <location evidence="1">Membrane</location>
        <topology evidence="1">Single-pass membrane protein</topology>
    </subcellularLocation>
</comment>
<evidence type="ECO:0000256" key="1">
    <source>
        <dbReference type="ARBA" id="ARBA00004167"/>
    </source>
</evidence>
<organism evidence="6 7">
    <name type="scientific">Tenacibaculum polynesiense</name>
    <dbReference type="NCBI Taxonomy" id="3137857"/>
    <lineage>
        <taxon>Bacteria</taxon>
        <taxon>Pseudomonadati</taxon>
        <taxon>Bacteroidota</taxon>
        <taxon>Flavobacteriia</taxon>
        <taxon>Flavobacteriales</taxon>
        <taxon>Flavobacteriaceae</taxon>
        <taxon>Tenacibaculum</taxon>
    </lineage>
</organism>
<dbReference type="RefSeq" id="WP_348714172.1">
    <property type="nucleotide sequence ID" value="NZ_CAXJIO010000018.1"/>
</dbReference>
<accession>A0ABM9PGE8</accession>
<evidence type="ECO:0000256" key="2">
    <source>
        <dbReference type="ARBA" id="ARBA00022692"/>
    </source>
</evidence>
<comment type="caution">
    <text evidence="6">The sequence shown here is derived from an EMBL/GenBank/DDBJ whole genome shotgun (WGS) entry which is preliminary data.</text>
</comment>
<sequence length="429" mass="49404">MPQSNSEIEIRSEEVQEILTQMPNWMIRWGNTLFLLLILMLLFISWFVRYPDVISSQVMVTTSFPPEKIYANAKGRFETFLTTDDSKVKSGEILAVIENSASYKDVLLLKSIVDTIKIHSDKFKFPIDEIPPMILGDITTSYAQFENDYSEYILNKELTPYKSESLANQMSVFESRSRLQILLSQREISSKELLIKESDLERSRKMYEKGVISAKEKGLREVAFLQAQRAHQSLETSISQMRELISNSNRNLKGTSIKKTQNDIRLQKKAIQSFLYLRKAIKDWERQYALTSSIDGKVSFLSYWNKNQNVQQGDLIFTIIPDISTSYIGKITAPAANSGKIKKGQKVQIKLLNYPSDEFGELNGKVKFISLLPDEKGNYLIDVDLPQDLKTTYGKEIAFRQEMQGTADIVTEDLRLIERFFYQLKNIIK</sequence>
<evidence type="ECO:0000256" key="5">
    <source>
        <dbReference type="SAM" id="Phobius"/>
    </source>
</evidence>